<proteinExistence type="predicted"/>
<reference evidence="2" key="1">
    <citation type="submission" date="2020-07" db="EMBL/GenBank/DDBJ databases">
        <title>Ethylene signaling mediates host invasion by parasitic plants.</title>
        <authorList>
            <person name="Yoshida S."/>
        </authorList>
    </citation>
    <scope>NUCLEOTIDE SEQUENCE</scope>
    <source>
        <strain evidence="2">Okayama</strain>
    </source>
</reference>
<name>A0A830BHC5_9LAMI</name>
<evidence type="ECO:0000313" key="3">
    <source>
        <dbReference type="Proteomes" id="UP000653305"/>
    </source>
</evidence>
<feature type="compositionally biased region" description="Polar residues" evidence="1">
    <location>
        <begin position="103"/>
        <end position="114"/>
    </location>
</feature>
<evidence type="ECO:0000256" key="1">
    <source>
        <dbReference type="SAM" id="MobiDB-lite"/>
    </source>
</evidence>
<dbReference type="AlphaFoldDB" id="A0A830BHC5"/>
<organism evidence="2 3">
    <name type="scientific">Phtheirospermum japonicum</name>
    <dbReference type="NCBI Taxonomy" id="374723"/>
    <lineage>
        <taxon>Eukaryota</taxon>
        <taxon>Viridiplantae</taxon>
        <taxon>Streptophyta</taxon>
        <taxon>Embryophyta</taxon>
        <taxon>Tracheophyta</taxon>
        <taxon>Spermatophyta</taxon>
        <taxon>Magnoliopsida</taxon>
        <taxon>eudicotyledons</taxon>
        <taxon>Gunneridae</taxon>
        <taxon>Pentapetalae</taxon>
        <taxon>asterids</taxon>
        <taxon>lamiids</taxon>
        <taxon>Lamiales</taxon>
        <taxon>Orobanchaceae</taxon>
        <taxon>Orobanchaceae incertae sedis</taxon>
        <taxon>Phtheirospermum</taxon>
    </lineage>
</organism>
<protein>
    <submittedName>
        <fullName evidence="2">Uncharacterized protein</fullName>
    </submittedName>
</protein>
<accession>A0A830BHC5</accession>
<keyword evidence="3" id="KW-1185">Reference proteome</keyword>
<gene>
    <name evidence="2" type="ORF">PHJA_000819500</name>
</gene>
<evidence type="ECO:0000313" key="2">
    <source>
        <dbReference type="EMBL" id="GFP86757.1"/>
    </source>
</evidence>
<dbReference type="EMBL" id="BMAC01000131">
    <property type="protein sequence ID" value="GFP86757.1"/>
    <property type="molecule type" value="Genomic_DNA"/>
</dbReference>
<dbReference type="Proteomes" id="UP000653305">
    <property type="component" value="Unassembled WGS sequence"/>
</dbReference>
<comment type="caution">
    <text evidence="2">The sequence shown here is derived from an EMBL/GenBank/DDBJ whole genome shotgun (WGS) entry which is preliminary data.</text>
</comment>
<feature type="region of interest" description="Disordered" evidence="1">
    <location>
        <begin position="94"/>
        <end position="114"/>
    </location>
</feature>
<sequence>MPNTRSEASPPPCLPPWYVAGCCCQAVPLDDTKNSVHRAVDEEKEGRIVSTSIAILSPWWLSPRRRPYGPEPTLVGAGPVRCFRYRRRPERHLYLSSRHGDQNIGSSKQFEPHN</sequence>